<protein>
    <submittedName>
        <fullName evidence="2">GNAT family N-acetyltransferase</fullName>
    </submittedName>
</protein>
<gene>
    <name evidence="2" type="ORF">IAC53_06625</name>
</gene>
<dbReference type="PROSITE" id="PS51186">
    <property type="entry name" value="GNAT"/>
    <property type="match status" value="1"/>
</dbReference>
<reference evidence="2" key="2">
    <citation type="journal article" date="2021" name="PeerJ">
        <title>Extensive microbial diversity within the chicken gut microbiome revealed by metagenomics and culture.</title>
        <authorList>
            <person name="Gilroy R."/>
            <person name="Ravi A."/>
            <person name="Getino M."/>
            <person name="Pursley I."/>
            <person name="Horton D.L."/>
            <person name="Alikhan N.F."/>
            <person name="Baker D."/>
            <person name="Gharbi K."/>
            <person name="Hall N."/>
            <person name="Watson M."/>
            <person name="Adriaenssens E.M."/>
            <person name="Foster-Nyarko E."/>
            <person name="Jarju S."/>
            <person name="Secka A."/>
            <person name="Antonio M."/>
            <person name="Oren A."/>
            <person name="Chaudhuri R.R."/>
            <person name="La Ragione R."/>
            <person name="Hildebrand F."/>
            <person name="Pallen M.J."/>
        </authorList>
    </citation>
    <scope>NUCLEOTIDE SEQUENCE</scope>
    <source>
        <strain evidence="2">ChiGjej1B1-19959</strain>
    </source>
</reference>
<sequence>MHLKDCVTLSDVYAPQLYADMQKTDWGVLFWADDNPTQHDANHAVILDDARFSEALCAIRAFYLQKGRDARIYLLDKQGERFSEALADAGFRLYSCGEFHHFLLTEENRIPKTDFLEIRALADASEITDLLLENLYGIYMEEDADTIPRMRRLLTRCVRNPLCRVYVGYYEGAPACIAMAADSPYGMTFFDLVETAQKFRCRGFARELISFMVSRVTRPAFLYSENPVAIRIYEQAGFRRLDCGNAVSHRAVYPK</sequence>
<evidence type="ECO:0000259" key="1">
    <source>
        <dbReference type="PROSITE" id="PS51186"/>
    </source>
</evidence>
<evidence type="ECO:0000313" key="3">
    <source>
        <dbReference type="Proteomes" id="UP000824071"/>
    </source>
</evidence>
<evidence type="ECO:0000313" key="2">
    <source>
        <dbReference type="EMBL" id="HIU36256.1"/>
    </source>
</evidence>
<dbReference type="Gene3D" id="3.40.630.30">
    <property type="match status" value="1"/>
</dbReference>
<dbReference type="InterPro" id="IPR000182">
    <property type="entry name" value="GNAT_dom"/>
</dbReference>
<dbReference type="Proteomes" id="UP000824071">
    <property type="component" value="Unassembled WGS sequence"/>
</dbReference>
<name>A0A9D1IGG0_9FIRM</name>
<comment type="caution">
    <text evidence="2">The sequence shown here is derived from an EMBL/GenBank/DDBJ whole genome shotgun (WGS) entry which is preliminary data.</text>
</comment>
<dbReference type="SUPFAM" id="SSF55729">
    <property type="entry name" value="Acyl-CoA N-acyltransferases (Nat)"/>
    <property type="match status" value="1"/>
</dbReference>
<dbReference type="AlphaFoldDB" id="A0A9D1IGG0"/>
<dbReference type="EMBL" id="DVMW01000037">
    <property type="protein sequence ID" value="HIU36256.1"/>
    <property type="molecule type" value="Genomic_DNA"/>
</dbReference>
<feature type="domain" description="N-acetyltransferase" evidence="1">
    <location>
        <begin position="125"/>
        <end position="255"/>
    </location>
</feature>
<organism evidence="2 3">
    <name type="scientific">Candidatus Fimenecus excrementigallinarum</name>
    <dbReference type="NCBI Taxonomy" id="2840816"/>
    <lineage>
        <taxon>Bacteria</taxon>
        <taxon>Bacillati</taxon>
        <taxon>Bacillota</taxon>
        <taxon>Clostridia</taxon>
        <taxon>Candidatus Fimenecus</taxon>
    </lineage>
</organism>
<accession>A0A9D1IGG0</accession>
<reference evidence="2" key="1">
    <citation type="submission" date="2020-10" db="EMBL/GenBank/DDBJ databases">
        <authorList>
            <person name="Gilroy R."/>
        </authorList>
    </citation>
    <scope>NUCLEOTIDE SEQUENCE</scope>
    <source>
        <strain evidence="2">ChiGjej1B1-19959</strain>
    </source>
</reference>
<dbReference type="GO" id="GO:0016747">
    <property type="term" value="F:acyltransferase activity, transferring groups other than amino-acyl groups"/>
    <property type="evidence" value="ECO:0007669"/>
    <property type="project" value="InterPro"/>
</dbReference>
<proteinExistence type="predicted"/>
<dbReference type="InterPro" id="IPR016181">
    <property type="entry name" value="Acyl_CoA_acyltransferase"/>
</dbReference>